<accession>A0A1M5RHE5</accession>
<organism evidence="1 2">
    <name type="scientific">Bradyrhizobium erythrophlei</name>
    <dbReference type="NCBI Taxonomy" id="1437360"/>
    <lineage>
        <taxon>Bacteria</taxon>
        <taxon>Pseudomonadati</taxon>
        <taxon>Pseudomonadota</taxon>
        <taxon>Alphaproteobacteria</taxon>
        <taxon>Hyphomicrobiales</taxon>
        <taxon>Nitrobacteraceae</taxon>
        <taxon>Bradyrhizobium</taxon>
    </lineage>
</organism>
<protein>
    <recommendedName>
        <fullName evidence="3">DUF1508 domain-containing protein</fullName>
    </recommendedName>
</protein>
<evidence type="ECO:0000313" key="2">
    <source>
        <dbReference type="Proteomes" id="UP000190675"/>
    </source>
</evidence>
<dbReference type="EMBL" id="LT670818">
    <property type="protein sequence ID" value="SHH25732.1"/>
    <property type="molecule type" value="Genomic_DNA"/>
</dbReference>
<dbReference type="AlphaFoldDB" id="A0A1M5RHE5"/>
<dbReference type="Proteomes" id="UP000190675">
    <property type="component" value="Chromosome I"/>
</dbReference>
<reference evidence="1 2" key="1">
    <citation type="submission" date="2016-11" db="EMBL/GenBank/DDBJ databases">
        <authorList>
            <person name="Jaros S."/>
            <person name="Januszkiewicz K."/>
            <person name="Wedrychowicz H."/>
        </authorList>
    </citation>
    <scope>NUCLEOTIDE SEQUENCE [LARGE SCALE GENOMIC DNA]</scope>
    <source>
        <strain evidence="1 2">GAS242</strain>
    </source>
</reference>
<proteinExistence type="predicted"/>
<name>A0A1M5RHE5_9BRAD</name>
<sequence>MTSSPNDYFVITYQQGERPDRWSWEIRRKSKPLGIKMTGDGYQSDSAARFAGKEALADFLFDLLKEEKRK</sequence>
<dbReference type="OrthoDB" id="8244432at2"/>
<evidence type="ECO:0000313" key="1">
    <source>
        <dbReference type="EMBL" id="SHH25732.1"/>
    </source>
</evidence>
<dbReference type="RefSeq" id="WP_079569522.1">
    <property type="nucleotide sequence ID" value="NZ_LT670818.1"/>
</dbReference>
<evidence type="ECO:0008006" key="3">
    <source>
        <dbReference type="Google" id="ProtNLM"/>
    </source>
</evidence>
<gene>
    <name evidence="1" type="ORF">SAMN05444169_6571</name>
</gene>